<keyword evidence="1" id="KW-0472">Membrane</keyword>
<feature type="transmembrane region" description="Helical" evidence="1">
    <location>
        <begin position="73"/>
        <end position="91"/>
    </location>
</feature>
<proteinExistence type="predicted"/>
<feature type="transmembrane region" description="Helical" evidence="1">
    <location>
        <begin position="35"/>
        <end position="53"/>
    </location>
</feature>
<evidence type="ECO:0000256" key="1">
    <source>
        <dbReference type="SAM" id="Phobius"/>
    </source>
</evidence>
<organism evidence="2 3">
    <name type="scientific">Clytia hemisphaerica</name>
    <dbReference type="NCBI Taxonomy" id="252671"/>
    <lineage>
        <taxon>Eukaryota</taxon>
        <taxon>Metazoa</taxon>
        <taxon>Cnidaria</taxon>
        <taxon>Hydrozoa</taxon>
        <taxon>Hydroidolina</taxon>
        <taxon>Leptothecata</taxon>
        <taxon>Obeliida</taxon>
        <taxon>Clytiidae</taxon>
        <taxon>Clytia</taxon>
    </lineage>
</organism>
<keyword evidence="1" id="KW-0812">Transmembrane</keyword>
<dbReference type="AlphaFoldDB" id="A0A7M5X5U0"/>
<keyword evidence="1" id="KW-1133">Transmembrane helix</keyword>
<dbReference type="OrthoDB" id="406551at2759"/>
<keyword evidence="3" id="KW-1185">Reference proteome</keyword>
<dbReference type="EnsemblMetazoa" id="CLYHEMT017669.1">
    <property type="protein sequence ID" value="CLYHEMP017669.1"/>
    <property type="gene ID" value="CLYHEMG017669"/>
</dbReference>
<reference evidence="2" key="1">
    <citation type="submission" date="2021-01" db="UniProtKB">
        <authorList>
            <consortium name="EnsemblMetazoa"/>
        </authorList>
    </citation>
    <scope>IDENTIFICATION</scope>
</reference>
<evidence type="ECO:0000313" key="2">
    <source>
        <dbReference type="EnsemblMetazoa" id="CLYHEMP017669.1"/>
    </source>
</evidence>
<evidence type="ECO:0000313" key="3">
    <source>
        <dbReference type="Proteomes" id="UP000594262"/>
    </source>
</evidence>
<dbReference type="Proteomes" id="UP000594262">
    <property type="component" value="Unplaced"/>
</dbReference>
<accession>A0A7M5X5U0</accession>
<sequence length="245" mass="28528">IKTLEPKTNKQTAISQKSQPIPVFKYQIHCRRKELAMLSLQLLTIFAFAQLGLTDPSNPAPWPVQFTQTFKETFYYPVIGTHTTTGTYYYDFKNLRYRVDRANGRYDRYCGFNGVRFFEDTPCTQLTVKGERWLIYPEKKECCMCCTSAQGCGILKPDWTKGALFVNSDNGMYKWNKKGFQNNYYYERQSDRRMVQLNQAPIDIQDFNADSFKPTVNPSLFELPSYCQRKSCSFLSSCHLVNIGR</sequence>
<protein>
    <submittedName>
        <fullName evidence="2">Uncharacterized protein</fullName>
    </submittedName>
</protein>
<name>A0A7M5X5U0_9CNID</name>